<dbReference type="SUPFAM" id="SSF55785">
    <property type="entry name" value="PYP-like sensor domain (PAS domain)"/>
    <property type="match status" value="1"/>
</dbReference>
<dbReference type="GO" id="GO:0000156">
    <property type="term" value="F:phosphorelay response regulator activity"/>
    <property type="evidence" value="ECO:0007669"/>
    <property type="project" value="TreeGrafter"/>
</dbReference>
<feature type="domain" description="Signal transduction histidine kinase dimerisation/phosphoacceptor" evidence="9">
    <location>
        <begin position="340"/>
        <end position="408"/>
    </location>
</feature>
<dbReference type="EMBL" id="AOIU01000005">
    <property type="protein sequence ID" value="ELZ29607.1"/>
    <property type="molecule type" value="Genomic_DNA"/>
</dbReference>
<dbReference type="InterPro" id="IPR003661">
    <property type="entry name" value="HisK_dim/P_dom"/>
</dbReference>
<evidence type="ECO:0000313" key="11">
    <source>
        <dbReference type="Proteomes" id="UP000011626"/>
    </source>
</evidence>
<dbReference type="PATRIC" id="fig|797114.5.peg.318"/>
<evidence type="ECO:0000259" key="9">
    <source>
        <dbReference type="SMART" id="SM00388"/>
    </source>
</evidence>
<evidence type="ECO:0000256" key="1">
    <source>
        <dbReference type="ARBA" id="ARBA00000085"/>
    </source>
</evidence>
<comment type="catalytic activity">
    <reaction evidence="1">
        <text>ATP + protein L-histidine = ADP + protein N-phospho-L-histidine.</text>
        <dbReference type="EC" id="2.7.13.3"/>
    </reaction>
</comment>
<feature type="transmembrane region" description="Helical" evidence="8">
    <location>
        <begin position="179"/>
        <end position="200"/>
    </location>
</feature>
<keyword evidence="5 10" id="KW-0418">Kinase</keyword>
<keyword evidence="8" id="KW-1133">Transmembrane helix</keyword>
<evidence type="ECO:0000256" key="8">
    <source>
        <dbReference type="SAM" id="Phobius"/>
    </source>
</evidence>
<dbReference type="AlphaFoldDB" id="M0D4K2"/>
<keyword evidence="4" id="KW-0547">Nucleotide-binding</keyword>
<dbReference type="SMART" id="SM00388">
    <property type="entry name" value="HisKA"/>
    <property type="match status" value="1"/>
</dbReference>
<evidence type="ECO:0000256" key="3">
    <source>
        <dbReference type="ARBA" id="ARBA00022679"/>
    </source>
</evidence>
<protein>
    <recommendedName>
        <fullName evidence="2">histidine kinase</fullName>
        <ecNumber evidence="2">2.7.13.3</ecNumber>
    </recommendedName>
</protein>
<evidence type="ECO:0000313" key="10">
    <source>
        <dbReference type="EMBL" id="ELZ29607.1"/>
    </source>
</evidence>
<evidence type="ECO:0000256" key="5">
    <source>
        <dbReference type="ARBA" id="ARBA00022777"/>
    </source>
</evidence>
<dbReference type="InterPro" id="IPR031621">
    <property type="entry name" value="HisKA_7TM"/>
</dbReference>
<evidence type="ECO:0000256" key="4">
    <source>
        <dbReference type="ARBA" id="ARBA00022741"/>
    </source>
</evidence>
<keyword evidence="6" id="KW-0067">ATP-binding</keyword>
<dbReference type="PANTHER" id="PTHR42878:SF7">
    <property type="entry name" value="SENSOR HISTIDINE KINASE GLRK"/>
    <property type="match status" value="1"/>
</dbReference>
<accession>M0D4K2</accession>
<proteinExistence type="predicted"/>
<dbReference type="GO" id="GO:0030295">
    <property type="term" value="F:protein kinase activator activity"/>
    <property type="evidence" value="ECO:0007669"/>
    <property type="project" value="TreeGrafter"/>
</dbReference>
<dbReference type="InterPro" id="IPR036097">
    <property type="entry name" value="HisK_dim/P_sf"/>
</dbReference>
<keyword evidence="8" id="KW-0812">Transmembrane</keyword>
<dbReference type="SUPFAM" id="SSF47384">
    <property type="entry name" value="Homodimeric domain of signal transducing histidine kinase"/>
    <property type="match status" value="1"/>
</dbReference>
<feature type="transmembrane region" description="Helical" evidence="8">
    <location>
        <begin position="41"/>
        <end position="61"/>
    </location>
</feature>
<dbReference type="GO" id="GO:0007234">
    <property type="term" value="P:osmosensory signaling via phosphorelay pathway"/>
    <property type="evidence" value="ECO:0007669"/>
    <property type="project" value="TreeGrafter"/>
</dbReference>
<dbReference type="STRING" id="797114.C475_01621"/>
<organism evidence="10 11">
    <name type="scientific">Halosimplex carlsbadense 2-9-1</name>
    <dbReference type="NCBI Taxonomy" id="797114"/>
    <lineage>
        <taxon>Archaea</taxon>
        <taxon>Methanobacteriati</taxon>
        <taxon>Methanobacteriota</taxon>
        <taxon>Stenosarchaea group</taxon>
        <taxon>Halobacteria</taxon>
        <taxon>Halobacteriales</taxon>
        <taxon>Haloarculaceae</taxon>
        <taxon>Halosimplex</taxon>
    </lineage>
</organism>
<dbReference type="InterPro" id="IPR035965">
    <property type="entry name" value="PAS-like_dom_sf"/>
</dbReference>
<dbReference type="InterPro" id="IPR050351">
    <property type="entry name" value="BphY/WalK/GraS-like"/>
</dbReference>
<sequence length="547" mass="58963">MVAFSLPFLTYVSAYGAAVLGCGLSVPRARTVQDEATRRGLVWLLVASGGWALFELGFLVAPTQGTAYAAYLVSLVVGLTTVGAWLYFCSAYTGRTFHRNGTYRRAAVAVYVAIVAVKLTNPLHGLYFSTAFVTTPFVQMTVRHGVVHWVVTGLSYALAAVGFFMLYELFLEAGHDTRPLGAVVAVTGLPVVLDIVGFATPVLLDINYEPLGVAVFAVGVLYLFDERFLAVQLTGGVEEPVVYLDDDGRVREYNDRAERLFPSLPSAVGDPFEAALPSAAEELSAERSVLERSEDGETRYYLVSDAAFSLGQTDIGRLVLFSDVTETERQRRELERHNDQLEGFAAAIRHELLNSLQIVDGRVTVAAEALTEGDVSRARDSLATASDRADRMSTVVDDLADLARHGQTPERVRTVEVGAVARAAFDDAVTGDLSLSVESGDVEANEPRLQDMFRNAFEFAAHNDASTVTVSLRQDGFAVTDDGTPPTGTPPEAYFDYGGAVPDSAAGMTLPNLRMLARTQGWTATLDTDYEDGVRIVVTGATVRPAA</sequence>
<feature type="transmembrane region" description="Helical" evidence="8">
    <location>
        <begin position="6"/>
        <end position="29"/>
    </location>
</feature>
<dbReference type="OrthoDB" id="8127at2157"/>
<dbReference type="CDD" id="cd00082">
    <property type="entry name" value="HisKA"/>
    <property type="match status" value="1"/>
</dbReference>
<gene>
    <name evidence="10" type="ORF">C475_01621</name>
</gene>
<feature type="transmembrane region" description="Helical" evidence="8">
    <location>
        <begin position="108"/>
        <end position="127"/>
    </location>
</feature>
<dbReference type="InterPro" id="IPR036890">
    <property type="entry name" value="HATPase_C_sf"/>
</dbReference>
<keyword evidence="7" id="KW-0902">Two-component regulatory system</keyword>
<dbReference type="PANTHER" id="PTHR42878">
    <property type="entry name" value="TWO-COMPONENT HISTIDINE KINASE"/>
    <property type="match status" value="1"/>
</dbReference>
<keyword evidence="3" id="KW-0808">Transferase</keyword>
<keyword evidence="8" id="KW-0472">Membrane</keyword>
<dbReference type="Proteomes" id="UP000011626">
    <property type="component" value="Unassembled WGS sequence"/>
</dbReference>
<evidence type="ECO:0000256" key="2">
    <source>
        <dbReference type="ARBA" id="ARBA00012438"/>
    </source>
</evidence>
<dbReference type="GO" id="GO:0005524">
    <property type="term" value="F:ATP binding"/>
    <property type="evidence" value="ECO:0007669"/>
    <property type="project" value="UniProtKB-KW"/>
</dbReference>
<comment type="caution">
    <text evidence="10">The sequence shown here is derived from an EMBL/GenBank/DDBJ whole genome shotgun (WGS) entry which is preliminary data.</text>
</comment>
<dbReference type="Gene3D" id="3.30.565.10">
    <property type="entry name" value="Histidine kinase-like ATPase, C-terminal domain"/>
    <property type="match status" value="1"/>
</dbReference>
<feature type="transmembrane region" description="Helical" evidence="8">
    <location>
        <begin position="67"/>
        <end position="88"/>
    </location>
</feature>
<name>M0D4K2_9EURY</name>
<evidence type="ECO:0000256" key="7">
    <source>
        <dbReference type="ARBA" id="ARBA00023012"/>
    </source>
</evidence>
<dbReference type="GO" id="GO:0000155">
    <property type="term" value="F:phosphorelay sensor kinase activity"/>
    <property type="evidence" value="ECO:0007669"/>
    <property type="project" value="InterPro"/>
</dbReference>
<dbReference type="EC" id="2.7.13.3" evidence="2"/>
<dbReference type="eggNOG" id="arCOG02327">
    <property type="taxonomic scope" value="Archaea"/>
</dbReference>
<dbReference type="Gene3D" id="3.30.450.20">
    <property type="entry name" value="PAS domain"/>
    <property type="match status" value="1"/>
</dbReference>
<reference evidence="10 11" key="1">
    <citation type="journal article" date="2014" name="PLoS Genet.">
        <title>Phylogenetically driven sequencing of extremely halophilic archaea reveals strategies for static and dynamic osmo-response.</title>
        <authorList>
            <person name="Becker E.A."/>
            <person name="Seitzer P.M."/>
            <person name="Tritt A."/>
            <person name="Larsen D."/>
            <person name="Krusor M."/>
            <person name="Yao A.I."/>
            <person name="Wu D."/>
            <person name="Madern D."/>
            <person name="Eisen J.A."/>
            <person name="Darling A.E."/>
            <person name="Facciotti M.T."/>
        </authorList>
    </citation>
    <scope>NUCLEOTIDE SEQUENCE [LARGE SCALE GENOMIC DNA]</scope>
    <source>
        <strain evidence="10 11">2-9-1</strain>
    </source>
</reference>
<feature type="transmembrane region" description="Helical" evidence="8">
    <location>
        <begin position="147"/>
        <end position="167"/>
    </location>
</feature>
<dbReference type="Pfam" id="PF16927">
    <property type="entry name" value="HisKA_7TM"/>
    <property type="match status" value="1"/>
</dbReference>
<evidence type="ECO:0000256" key="6">
    <source>
        <dbReference type="ARBA" id="ARBA00022840"/>
    </source>
</evidence>
<keyword evidence="11" id="KW-1185">Reference proteome</keyword>
<dbReference type="RefSeq" id="WP_006881977.1">
    <property type="nucleotide sequence ID" value="NZ_AOIU01000005.1"/>
</dbReference>